<accession>A0A7X5KL22</accession>
<protein>
    <recommendedName>
        <fullName evidence="1">SAF domain-containing protein</fullName>
    </recommendedName>
</protein>
<dbReference type="Pfam" id="PF08666">
    <property type="entry name" value="SAF"/>
    <property type="match status" value="1"/>
</dbReference>
<organism evidence="2 3">
    <name type="scientific">Anaerotalea alkaliphila</name>
    <dbReference type="NCBI Taxonomy" id="2662126"/>
    <lineage>
        <taxon>Bacteria</taxon>
        <taxon>Bacillati</taxon>
        <taxon>Bacillota</taxon>
        <taxon>Clostridia</taxon>
        <taxon>Eubacteriales</taxon>
        <taxon>Anaerotalea</taxon>
    </lineage>
</organism>
<evidence type="ECO:0000259" key="1">
    <source>
        <dbReference type="SMART" id="SM00858"/>
    </source>
</evidence>
<keyword evidence="3" id="KW-1185">Reference proteome</keyword>
<feature type="domain" description="SAF" evidence="1">
    <location>
        <begin position="46"/>
        <end position="108"/>
    </location>
</feature>
<dbReference type="Gene3D" id="3.90.1210.10">
    <property type="entry name" value="Antifreeze-like/N-acetylneuraminic acid synthase C-terminal domain"/>
    <property type="match status" value="1"/>
</dbReference>
<dbReference type="RefSeq" id="WP_162369107.1">
    <property type="nucleotide sequence ID" value="NZ_JAAEEH010000002.1"/>
</dbReference>
<reference evidence="2 3" key="1">
    <citation type="submission" date="2020-01" db="EMBL/GenBank/DDBJ databases">
        <title>Anaeroalcalibacter tamaniensis gen. nov., sp. nov., moderately halophilic strictly anaerobic fermenter bacterium from mud volcano of Taman peninsula.</title>
        <authorList>
            <person name="Frolova A."/>
            <person name="Merkel A.Y."/>
            <person name="Slobodkin A.I."/>
        </authorList>
    </citation>
    <scope>NUCLEOTIDE SEQUENCE [LARGE SCALE GENOMIC DNA]</scope>
    <source>
        <strain evidence="2 3">F-3ap</strain>
    </source>
</reference>
<gene>
    <name evidence="2" type="ORF">GXN74_01265</name>
</gene>
<dbReference type="CDD" id="cd11614">
    <property type="entry name" value="SAF_CpaB_FlgA_like"/>
    <property type="match status" value="1"/>
</dbReference>
<proteinExistence type="predicted"/>
<dbReference type="AlphaFoldDB" id="A0A7X5KL22"/>
<dbReference type="Proteomes" id="UP000461585">
    <property type="component" value="Unassembled WGS sequence"/>
</dbReference>
<name>A0A7X5KL22_9FIRM</name>
<comment type="caution">
    <text evidence="2">The sequence shown here is derived from an EMBL/GenBank/DDBJ whole genome shotgun (WGS) entry which is preliminary data.</text>
</comment>
<dbReference type="EMBL" id="JAAEEH010000002">
    <property type="protein sequence ID" value="NDL66376.1"/>
    <property type="molecule type" value="Genomic_DNA"/>
</dbReference>
<dbReference type="InterPro" id="IPR013974">
    <property type="entry name" value="SAF"/>
</dbReference>
<evidence type="ECO:0000313" key="3">
    <source>
        <dbReference type="Proteomes" id="UP000461585"/>
    </source>
</evidence>
<evidence type="ECO:0000313" key="2">
    <source>
        <dbReference type="EMBL" id="NDL66376.1"/>
    </source>
</evidence>
<sequence length="278" mass="30556">MMSLIGQRKRNLLLGILGGALLGAALALGASGILDRKEEAQAPPVQSVVVARNTIPWGTTIAREDLGMELMETDRLPEGTAGVWETVAGRVALFDIPPGTILTEAMSSPWEKPPDGLRLHEYESFLLPWKLGVADRVDVRIQFPTGEDFVVLTHKKVEDMDRENNRIWMVLEEEELLRMSSALVDTLLGAGTRLYLVPYVEPKLQAPAAVDYPVNKKVLALLARNPGYGDQLAKELELLRRGQLEGNLAASDPELVRAVEQVLGVEPVPDRPLDPVDF</sequence>
<dbReference type="SMART" id="SM00858">
    <property type="entry name" value="SAF"/>
    <property type="match status" value="1"/>
</dbReference>